<reference evidence="3" key="1">
    <citation type="submission" date="2016-06" db="EMBL/GenBank/DDBJ databases">
        <title>Parallel loss of symbiosis genes in relatives of nitrogen-fixing non-legume Parasponia.</title>
        <authorList>
            <person name="Van Velzen R."/>
            <person name="Holmer R."/>
            <person name="Bu F."/>
            <person name="Rutten L."/>
            <person name="Van Zeijl A."/>
            <person name="Liu W."/>
            <person name="Santuari L."/>
            <person name="Cao Q."/>
            <person name="Sharma T."/>
            <person name="Shen D."/>
            <person name="Roswanjaya Y."/>
            <person name="Wardhani T."/>
            <person name="Kalhor M.S."/>
            <person name="Jansen J."/>
            <person name="Van den Hoogen J."/>
            <person name="Gungor B."/>
            <person name="Hartog M."/>
            <person name="Hontelez J."/>
            <person name="Verver J."/>
            <person name="Yang W.-C."/>
            <person name="Schijlen E."/>
            <person name="Repin R."/>
            <person name="Schilthuizen M."/>
            <person name="Schranz E."/>
            <person name="Heidstra R."/>
            <person name="Miyata K."/>
            <person name="Fedorova E."/>
            <person name="Kohlen W."/>
            <person name="Bisseling T."/>
            <person name="Smit S."/>
            <person name="Geurts R."/>
        </authorList>
    </citation>
    <scope>NUCLEOTIDE SEQUENCE [LARGE SCALE GENOMIC DNA]</scope>
    <source>
        <strain evidence="3">cv. RG33-2</strain>
    </source>
</reference>
<protein>
    <submittedName>
        <fullName evidence="2">Uncharacterized protein</fullName>
    </submittedName>
</protein>
<proteinExistence type="predicted"/>
<gene>
    <name evidence="2" type="ORF">TorRG33x02_039960</name>
</gene>
<dbReference type="InParanoid" id="A0A2P5FQZ0"/>
<accession>A0A2P5FQZ0</accession>
<sequence length="71" mass="8441">KKDLKEKKKKHIRYKEERKKEASRNKNPKYMGTIQEIDAILSSKVRKKKKEGLRNNKPENMGTMQEIDAIL</sequence>
<dbReference type="AlphaFoldDB" id="A0A2P5FQZ0"/>
<feature type="compositionally biased region" description="Basic and acidic residues" evidence="1">
    <location>
        <begin position="14"/>
        <end position="24"/>
    </location>
</feature>
<evidence type="ECO:0000256" key="1">
    <source>
        <dbReference type="SAM" id="MobiDB-lite"/>
    </source>
</evidence>
<feature type="region of interest" description="Disordered" evidence="1">
    <location>
        <begin position="1"/>
        <end position="71"/>
    </location>
</feature>
<organism evidence="2 3">
    <name type="scientific">Trema orientale</name>
    <name type="common">Charcoal tree</name>
    <name type="synonym">Celtis orientalis</name>
    <dbReference type="NCBI Taxonomy" id="63057"/>
    <lineage>
        <taxon>Eukaryota</taxon>
        <taxon>Viridiplantae</taxon>
        <taxon>Streptophyta</taxon>
        <taxon>Embryophyta</taxon>
        <taxon>Tracheophyta</taxon>
        <taxon>Spermatophyta</taxon>
        <taxon>Magnoliopsida</taxon>
        <taxon>eudicotyledons</taxon>
        <taxon>Gunneridae</taxon>
        <taxon>Pentapetalae</taxon>
        <taxon>rosids</taxon>
        <taxon>fabids</taxon>
        <taxon>Rosales</taxon>
        <taxon>Cannabaceae</taxon>
        <taxon>Trema</taxon>
    </lineage>
</organism>
<dbReference type="Proteomes" id="UP000237000">
    <property type="component" value="Unassembled WGS sequence"/>
</dbReference>
<feature type="non-terminal residue" evidence="2">
    <location>
        <position position="1"/>
    </location>
</feature>
<evidence type="ECO:0000313" key="2">
    <source>
        <dbReference type="EMBL" id="POO00218.1"/>
    </source>
</evidence>
<dbReference type="EMBL" id="JXTC01000014">
    <property type="protein sequence ID" value="POO00218.1"/>
    <property type="molecule type" value="Genomic_DNA"/>
</dbReference>
<keyword evidence="3" id="KW-1185">Reference proteome</keyword>
<comment type="caution">
    <text evidence="2">The sequence shown here is derived from an EMBL/GenBank/DDBJ whole genome shotgun (WGS) entry which is preliminary data.</text>
</comment>
<name>A0A2P5FQZ0_TREOI</name>
<evidence type="ECO:0000313" key="3">
    <source>
        <dbReference type="Proteomes" id="UP000237000"/>
    </source>
</evidence>